<evidence type="ECO:0000313" key="2">
    <source>
        <dbReference type="EMBL" id="BAQ02673.2"/>
    </source>
</evidence>
<dbReference type="EMBL" id="AP014693">
    <property type="protein sequence ID" value="BAQ02673.2"/>
    <property type="molecule type" value="Genomic_DNA"/>
</dbReference>
<protein>
    <submittedName>
        <fullName evidence="2">Uncharacterized protein</fullName>
    </submittedName>
</protein>
<keyword evidence="3" id="KW-1185">Reference proteome</keyword>
<evidence type="ECO:0000256" key="1">
    <source>
        <dbReference type="SAM" id="MobiDB-lite"/>
    </source>
</evidence>
<accession>A0A0A8J9E6</accession>
<proteinExistence type="predicted"/>
<dbReference type="Proteomes" id="UP000203794">
    <property type="component" value="Segment"/>
</dbReference>
<organism evidence="2 3">
    <name type="scientific">Ralstonia phage RSL2</name>
    <dbReference type="NCBI Taxonomy" id="1585840"/>
    <lineage>
        <taxon>Viruses</taxon>
        <taxon>Duplodnaviria</taxon>
        <taxon>Heunggongvirae</taxon>
        <taxon>Uroviricota</taxon>
        <taxon>Caudoviricetes</taxon>
        <taxon>Chimalliviridae</taxon>
        <taxon>Chiangmaivirus</taxon>
        <taxon>Chiangmaivirus RSL2</taxon>
    </lineage>
</organism>
<sequence length="199" mass="23440">MLLLVSATAWADGPEYAYDVPDQNGQPRQITPEDWSRNADGRAEDPDNPMSTTARAFRNGWIQRGDYDAKQMQAQQPPPLPPVARDYTRPLPRMQQRQDPYQVQEVYADEPSYQQQYVPQDAYYQEPPHLVRSPAPQYYQRPPAQYVQQYEQPWYGPTPIVIQPAMRGYSGQYYPRGYEPRYDPPNYAYRQAPRYYSYR</sequence>
<evidence type="ECO:0000313" key="3">
    <source>
        <dbReference type="Proteomes" id="UP000203794"/>
    </source>
</evidence>
<feature type="region of interest" description="Disordered" evidence="1">
    <location>
        <begin position="15"/>
        <end position="53"/>
    </location>
</feature>
<name>A0A0A8J9E6_9CAUD</name>
<reference evidence="2 3" key="1">
    <citation type="submission" date="2014-12" db="EMBL/GenBank/DDBJ databases">
        <title>Genome analysis of a novel jumbo phage RSL2 infecting the phytopathogen Ralstonia solanacearum.</title>
        <authorList>
            <person name="Kawasaki T."/>
            <person name="Fujie M."/>
            <person name="Chatchawankanphanich O."/>
            <person name="Ogata H."/>
            <person name="Yamada T."/>
        </authorList>
    </citation>
    <scope>NUCLEOTIDE SEQUENCE [LARGE SCALE GENOMIC DNA]</scope>
    <source>
        <strain evidence="2 3">RSL2</strain>
    </source>
</reference>
<feature type="compositionally biased region" description="Basic and acidic residues" evidence="1">
    <location>
        <begin position="34"/>
        <end position="45"/>
    </location>
</feature>